<protein>
    <submittedName>
        <fullName evidence="2">Uncharacterized protein</fullName>
    </submittedName>
</protein>
<organism evidence="2 3">
    <name type="scientific">Polyplosphaeria fusca</name>
    <dbReference type="NCBI Taxonomy" id="682080"/>
    <lineage>
        <taxon>Eukaryota</taxon>
        <taxon>Fungi</taxon>
        <taxon>Dikarya</taxon>
        <taxon>Ascomycota</taxon>
        <taxon>Pezizomycotina</taxon>
        <taxon>Dothideomycetes</taxon>
        <taxon>Pleosporomycetidae</taxon>
        <taxon>Pleosporales</taxon>
        <taxon>Tetraplosphaeriaceae</taxon>
        <taxon>Polyplosphaeria</taxon>
    </lineage>
</organism>
<keyword evidence="3" id="KW-1185">Reference proteome</keyword>
<evidence type="ECO:0000313" key="3">
    <source>
        <dbReference type="Proteomes" id="UP000799444"/>
    </source>
</evidence>
<sequence>METQNFPSVKQDSIIIDQPCDDPHAATNGQPCTTKAEDPRKQEEAKIVFENAVNEELDIPSGYLKTAVLMIRWDEGIDDPSFSAGHTSEIDRLKKLFTGRFNYECKVIKLSTTEKAPQNILNHAISQHIFDHDGPHNLIIIYYTGHGSLYRQSDHELNQMSARANGSYPSSTGRLAFIAQRNGNTETSKKGKYPAKAFWDEAEKILLEPTREADVLSILDCCYASDAHKGAWSEDNRLYELLSATSQYTHKPGPDSFTESLISALEEMLDNTGKPNYSTPRLLDIMRKTRPSTALHDRLRKHEYNISLTPRVPQVKEESFRSIATEEASFKLRFSLATQDFKQEQIEALGRHIPALFKKVKIPLRRVHWVLPEQHKNKQAPRMLDAVNAHLFNQRLKRKASMSILEKMQSESPKMKRKSEEEIPLTSHRYGPYLDTQRRPSQNSEQAASPARSITSVLTESPTELRSSCNGSNCL</sequence>
<comment type="caution">
    <text evidence="2">The sequence shown here is derived from an EMBL/GenBank/DDBJ whole genome shotgun (WGS) entry which is preliminary data.</text>
</comment>
<accession>A0A9P4UZS4</accession>
<feature type="compositionally biased region" description="Polar residues" evidence="1">
    <location>
        <begin position="1"/>
        <end position="11"/>
    </location>
</feature>
<proteinExistence type="predicted"/>
<gene>
    <name evidence="2" type="ORF">EJ04DRAFT_564123</name>
</gene>
<reference evidence="2" key="1">
    <citation type="journal article" date="2020" name="Stud. Mycol.">
        <title>101 Dothideomycetes genomes: a test case for predicting lifestyles and emergence of pathogens.</title>
        <authorList>
            <person name="Haridas S."/>
            <person name="Albert R."/>
            <person name="Binder M."/>
            <person name="Bloem J."/>
            <person name="Labutti K."/>
            <person name="Salamov A."/>
            <person name="Andreopoulos B."/>
            <person name="Baker S."/>
            <person name="Barry K."/>
            <person name="Bills G."/>
            <person name="Bluhm B."/>
            <person name="Cannon C."/>
            <person name="Castanera R."/>
            <person name="Culley D."/>
            <person name="Daum C."/>
            <person name="Ezra D."/>
            <person name="Gonzalez J."/>
            <person name="Henrissat B."/>
            <person name="Kuo A."/>
            <person name="Liang C."/>
            <person name="Lipzen A."/>
            <person name="Lutzoni F."/>
            <person name="Magnuson J."/>
            <person name="Mondo S."/>
            <person name="Nolan M."/>
            <person name="Ohm R."/>
            <person name="Pangilinan J."/>
            <person name="Park H.-J."/>
            <person name="Ramirez L."/>
            <person name="Alfaro M."/>
            <person name="Sun H."/>
            <person name="Tritt A."/>
            <person name="Yoshinaga Y."/>
            <person name="Zwiers L.-H."/>
            <person name="Turgeon B."/>
            <person name="Goodwin S."/>
            <person name="Spatafora J."/>
            <person name="Crous P."/>
            <person name="Grigoriev I."/>
        </authorList>
    </citation>
    <scope>NUCLEOTIDE SEQUENCE</scope>
    <source>
        <strain evidence="2">CBS 125425</strain>
    </source>
</reference>
<feature type="region of interest" description="Disordered" evidence="1">
    <location>
        <begin position="407"/>
        <end position="475"/>
    </location>
</feature>
<feature type="compositionally biased region" description="Polar residues" evidence="1">
    <location>
        <begin position="439"/>
        <end position="475"/>
    </location>
</feature>
<dbReference type="EMBL" id="ML996146">
    <property type="protein sequence ID" value="KAF2734547.1"/>
    <property type="molecule type" value="Genomic_DNA"/>
</dbReference>
<evidence type="ECO:0000256" key="1">
    <source>
        <dbReference type="SAM" id="MobiDB-lite"/>
    </source>
</evidence>
<feature type="region of interest" description="Disordered" evidence="1">
    <location>
        <begin position="1"/>
        <end position="39"/>
    </location>
</feature>
<dbReference type="OrthoDB" id="4760831at2759"/>
<name>A0A9P4UZS4_9PLEO</name>
<dbReference type="Gene3D" id="3.40.50.1460">
    <property type="match status" value="1"/>
</dbReference>
<evidence type="ECO:0000313" key="2">
    <source>
        <dbReference type="EMBL" id="KAF2734547.1"/>
    </source>
</evidence>
<dbReference type="AlphaFoldDB" id="A0A9P4UZS4"/>
<dbReference type="Proteomes" id="UP000799444">
    <property type="component" value="Unassembled WGS sequence"/>
</dbReference>